<gene>
    <name evidence="1" type="ORF">HPBE_LOCUS21989</name>
</gene>
<accession>A0A3P8DBQ4</accession>
<evidence type="ECO:0000313" key="1">
    <source>
        <dbReference type="EMBL" id="VDP29544.1"/>
    </source>
</evidence>
<organism evidence="2 3">
    <name type="scientific">Heligmosomoides polygyrus</name>
    <name type="common">Parasitic roundworm</name>
    <dbReference type="NCBI Taxonomy" id="6339"/>
    <lineage>
        <taxon>Eukaryota</taxon>
        <taxon>Metazoa</taxon>
        <taxon>Ecdysozoa</taxon>
        <taxon>Nematoda</taxon>
        <taxon>Chromadorea</taxon>
        <taxon>Rhabditida</taxon>
        <taxon>Rhabditina</taxon>
        <taxon>Rhabditomorpha</taxon>
        <taxon>Strongyloidea</taxon>
        <taxon>Heligmosomidae</taxon>
        <taxon>Heligmosomoides</taxon>
    </lineage>
</organism>
<sequence>MDRDRSLATEAKIVSYETVAPQHRPLFCTLKTAPPSLKQVQRCGAPRSEWWRMREKEADVISRVRLPIVTTVDDIWKKATDAIAKL</sequence>
<keyword evidence="2" id="KW-1185">Reference proteome</keyword>
<name>A0A183GHF3_HELPZ</name>
<dbReference type="OrthoDB" id="5856395at2759"/>
<dbReference type="WBParaSite" id="HPBE_0002199001-mRNA-1">
    <property type="protein sequence ID" value="HPBE_0002199001-mRNA-1"/>
    <property type="gene ID" value="HPBE_0002199001"/>
</dbReference>
<evidence type="ECO:0000313" key="3">
    <source>
        <dbReference type="WBParaSite" id="HPBE_0002199001-mRNA-1"/>
    </source>
</evidence>
<accession>A0A183GHF3</accession>
<proteinExistence type="predicted"/>
<reference evidence="3" key="2">
    <citation type="submission" date="2019-09" db="UniProtKB">
        <authorList>
            <consortium name="WormBaseParasite"/>
        </authorList>
    </citation>
    <scope>IDENTIFICATION</scope>
</reference>
<reference evidence="1 2" key="1">
    <citation type="submission" date="2018-11" db="EMBL/GenBank/DDBJ databases">
        <authorList>
            <consortium name="Pathogen Informatics"/>
        </authorList>
    </citation>
    <scope>NUCLEOTIDE SEQUENCE [LARGE SCALE GENOMIC DNA]</scope>
</reference>
<dbReference type="EMBL" id="UZAH01033542">
    <property type="protein sequence ID" value="VDP29544.1"/>
    <property type="molecule type" value="Genomic_DNA"/>
</dbReference>
<protein>
    <submittedName>
        <fullName evidence="1 3">Uncharacterized protein</fullName>
    </submittedName>
</protein>
<dbReference type="AlphaFoldDB" id="A0A183GHF3"/>
<evidence type="ECO:0000313" key="2">
    <source>
        <dbReference type="Proteomes" id="UP000050761"/>
    </source>
</evidence>
<dbReference type="Proteomes" id="UP000050761">
    <property type="component" value="Unassembled WGS sequence"/>
</dbReference>